<sequence length="96" mass="10832">MLKQAFRLKKGAVVHDGIEITLRKEDGAATKTPEKTWIPIVGGVSQGKRIEFDVPPPCDVALVTHPFSFSRGRFEREKYTLCYLLTSDMEKAHDAR</sequence>
<gene>
    <name evidence="1" type="ORF">S01H1_51513</name>
</gene>
<dbReference type="AlphaFoldDB" id="X0VZ35"/>
<comment type="caution">
    <text evidence="1">The sequence shown here is derived from an EMBL/GenBank/DDBJ whole genome shotgun (WGS) entry which is preliminary data.</text>
</comment>
<dbReference type="EMBL" id="BARS01033243">
    <property type="protein sequence ID" value="GAG23734.1"/>
    <property type="molecule type" value="Genomic_DNA"/>
</dbReference>
<name>X0VZ35_9ZZZZ</name>
<proteinExistence type="predicted"/>
<accession>X0VZ35</accession>
<protein>
    <submittedName>
        <fullName evidence="1">Uncharacterized protein</fullName>
    </submittedName>
</protein>
<evidence type="ECO:0000313" key="1">
    <source>
        <dbReference type="EMBL" id="GAG23734.1"/>
    </source>
</evidence>
<reference evidence="1" key="1">
    <citation type="journal article" date="2014" name="Front. Microbiol.">
        <title>High frequency of phylogenetically diverse reductive dehalogenase-homologous genes in deep subseafloor sedimentary metagenomes.</title>
        <authorList>
            <person name="Kawai M."/>
            <person name="Futagami T."/>
            <person name="Toyoda A."/>
            <person name="Takaki Y."/>
            <person name="Nishi S."/>
            <person name="Hori S."/>
            <person name="Arai W."/>
            <person name="Tsubouchi T."/>
            <person name="Morono Y."/>
            <person name="Uchiyama I."/>
            <person name="Ito T."/>
            <person name="Fujiyama A."/>
            <person name="Inagaki F."/>
            <person name="Takami H."/>
        </authorList>
    </citation>
    <scope>NUCLEOTIDE SEQUENCE</scope>
    <source>
        <strain evidence="1">Expedition CK06-06</strain>
    </source>
</reference>
<organism evidence="1">
    <name type="scientific">marine sediment metagenome</name>
    <dbReference type="NCBI Taxonomy" id="412755"/>
    <lineage>
        <taxon>unclassified sequences</taxon>
        <taxon>metagenomes</taxon>
        <taxon>ecological metagenomes</taxon>
    </lineage>
</organism>